<gene>
    <name evidence="2" type="ORF">CONPUDRAFT_77565</name>
</gene>
<comment type="caution">
    <text evidence="2">The sequence shown here is derived from an EMBL/GenBank/DDBJ whole genome shotgun (WGS) entry which is preliminary data.</text>
</comment>
<accession>A0A5M3M940</accession>
<evidence type="ECO:0000313" key="2">
    <source>
        <dbReference type="EMBL" id="EIW75364.1"/>
    </source>
</evidence>
<feature type="region of interest" description="Disordered" evidence="1">
    <location>
        <begin position="539"/>
        <end position="584"/>
    </location>
</feature>
<feature type="compositionally biased region" description="Low complexity" evidence="1">
    <location>
        <begin position="302"/>
        <end position="313"/>
    </location>
</feature>
<dbReference type="RefSeq" id="XP_007774749.1">
    <property type="nucleotide sequence ID" value="XM_007776559.1"/>
</dbReference>
<feature type="compositionally biased region" description="Basic and acidic residues" evidence="1">
    <location>
        <begin position="385"/>
        <end position="399"/>
    </location>
</feature>
<proteinExistence type="predicted"/>
<organism evidence="2 3">
    <name type="scientific">Coniophora puteana (strain RWD-64-598)</name>
    <name type="common">Brown rot fungus</name>
    <dbReference type="NCBI Taxonomy" id="741705"/>
    <lineage>
        <taxon>Eukaryota</taxon>
        <taxon>Fungi</taxon>
        <taxon>Dikarya</taxon>
        <taxon>Basidiomycota</taxon>
        <taxon>Agaricomycotina</taxon>
        <taxon>Agaricomycetes</taxon>
        <taxon>Agaricomycetidae</taxon>
        <taxon>Boletales</taxon>
        <taxon>Coniophorineae</taxon>
        <taxon>Coniophoraceae</taxon>
        <taxon>Coniophora</taxon>
    </lineage>
</organism>
<name>A0A5M3M940_CONPW</name>
<feature type="compositionally biased region" description="Basic and acidic residues" evidence="1">
    <location>
        <begin position="489"/>
        <end position="499"/>
    </location>
</feature>
<dbReference type="KEGG" id="cput:CONPUDRAFT_77565"/>
<feature type="compositionally biased region" description="Acidic residues" evidence="1">
    <location>
        <begin position="573"/>
        <end position="584"/>
    </location>
</feature>
<evidence type="ECO:0000256" key="1">
    <source>
        <dbReference type="SAM" id="MobiDB-lite"/>
    </source>
</evidence>
<sequence>MPPKKLRSLAVPPFLNEGIRFPQQGQFIKDADFQAIVDALHRRIIFALAHLGQSPAELPPAIKKWFKGLWSIELGHAQAFFSAYPDRMNGIDVGVPELFGALTRNSQPLKPSFLETLKGEGIELPSLVELETLSLDLGTDTWWTELPDRLSAVQDAEPKKKKRKARVEDAQAQPPQKKPHTAKSGPAATTDASISSVKARKGKVKMIKAAPMATSGAPPTNPKGAAAGTIKAPKEKKKATKAESKVIPETPPANVEGAPSASLAAQQRNDSATKAKSQASFKVLPANAEDKPAARSKVLKQSESASKAATKSATDADKPKAKSTPKPAIASMRPDAQEASKGLSKGNVNNPAHSALSIEKERSQRLNRISPAEMGSVSQCKSGRRVPEETKKVGNKDSLETTPPSEGQSRVSKLIVPPAQADRSLDDGSAATALKLEGVKHLLHLVINALKSIEEQGTRLDANVTKLRHTFDGVVYLQKPHASASTARTKKEAQVEKSSTESAPPSALKPAQNQTVLHMNAAPGNRKYALSAIPHRISTGAASAASSTSAAAVGDMLADTSGEEDGSEKADVDEMETDDGDPEA</sequence>
<feature type="compositionally biased region" description="Low complexity" evidence="1">
    <location>
        <begin position="539"/>
        <end position="552"/>
    </location>
</feature>
<feature type="compositionally biased region" description="Polar residues" evidence="1">
    <location>
        <begin position="263"/>
        <end position="280"/>
    </location>
</feature>
<protein>
    <submittedName>
        <fullName evidence="2">Uncharacterized protein</fullName>
    </submittedName>
</protein>
<dbReference type="GeneID" id="19209626"/>
<reference evidence="3" key="1">
    <citation type="journal article" date="2012" name="Science">
        <title>The Paleozoic origin of enzymatic lignin decomposition reconstructed from 31 fungal genomes.</title>
        <authorList>
            <person name="Floudas D."/>
            <person name="Binder M."/>
            <person name="Riley R."/>
            <person name="Barry K."/>
            <person name="Blanchette R.A."/>
            <person name="Henrissat B."/>
            <person name="Martinez A.T."/>
            <person name="Otillar R."/>
            <person name="Spatafora J.W."/>
            <person name="Yadav J.S."/>
            <person name="Aerts A."/>
            <person name="Benoit I."/>
            <person name="Boyd A."/>
            <person name="Carlson A."/>
            <person name="Copeland A."/>
            <person name="Coutinho P.M."/>
            <person name="de Vries R.P."/>
            <person name="Ferreira P."/>
            <person name="Findley K."/>
            <person name="Foster B."/>
            <person name="Gaskell J."/>
            <person name="Glotzer D."/>
            <person name="Gorecki P."/>
            <person name="Heitman J."/>
            <person name="Hesse C."/>
            <person name="Hori C."/>
            <person name="Igarashi K."/>
            <person name="Jurgens J.A."/>
            <person name="Kallen N."/>
            <person name="Kersten P."/>
            <person name="Kohler A."/>
            <person name="Kuees U."/>
            <person name="Kumar T.K.A."/>
            <person name="Kuo A."/>
            <person name="LaButti K."/>
            <person name="Larrondo L.F."/>
            <person name="Lindquist E."/>
            <person name="Ling A."/>
            <person name="Lombard V."/>
            <person name="Lucas S."/>
            <person name="Lundell T."/>
            <person name="Martin R."/>
            <person name="McLaughlin D.J."/>
            <person name="Morgenstern I."/>
            <person name="Morin E."/>
            <person name="Murat C."/>
            <person name="Nagy L.G."/>
            <person name="Nolan M."/>
            <person name="Ohm R.A."/>
            <person name="Patyshakuliyeva A."/>
            <person name="Rokas A."/>
            <person name="Ruiz-Duenas F.J."/>
            <person name="Sabat G."/>
            <person name="Salamov A."/>
            <person name="Samejima M."/>
            <person name="Schmutz J."/>
            <person name="Slot J.C."/>
            <person name="St John F."/>
            <person name="Stenlid J."/>
            <person name="Sun H."/>
            <person name="Sun S."/>
            <person name="Syed K."/>
            <person name="Tsang A."/>
            <person name="Wiebenga A."/>
            <person name="Young D."/>
            <person name="Pisabarro A."/>
            <person name="Eastwood D.C."/>
            <person name="Martin F."/>
            <person name="Cullen D."/>
            <person name="Grigoriev I.V."/>
            <person name="Hibbett D.S."/>
        </authorList>
    </citation>
    <scope>NUCLEOTIDE SEQUENCE [LARGE SCALE GENOMIC DNA]</scope>
    <source>
        <strain evidence="3">RWD-64-598 SS2</strain>
    </source>
</reference>
<feature type="region of interest" description="Disordered" evidence="1">
    <location>
        <begin position="153"/>
        <end position="412"/>
    </location>
</feature>
<dbReference type="Proteomes" id="UP000053558">
    <property type="component" value="Unassembled WGS sequence"/>
</dbReference>
<dbReference type="AlphaFoldDB" id="A0A5M3M940"/>
<evidence type="ECO:0000313" key="3">
    <source>
        <dbReference type="Proteomes" id="UP000053558"/>
    </source>
</evidence>
<dbReference type="EMBL" id="JH711589">
    <property type="protein sequence ID" value="EIW75364.1"/>
    <property type="molecule type" value="Genomic_DNA"/>
</dbReference>
<feature type="region of interest" description="Disordered" evidence="1">
    <location>
        <begin position="480"/>
        <end position="511"/>
    </location>
</feature>
<keyword evidence="3" id="KW-1185">Reference proteome</keyword>
<feature type="compositionally biased region" description="Polar residues" evidence="1">
    <location>
        <begin position="400"/>
        <end position="411"/>
    </location>
</feature>